<gene>
    <name evidence="9" type="ORF">ACFPRH_10770</name>
</gene>
<feature type="transmembrane region" description="Helical" evidence="7">
    <location>
        <begin position="307"/>
        <end position="331"/>
    </location>
</feature>
<evidence type="ECO:0000256" key="1">
    <source>
        <dbReference type="ARBA" id="ARBA00004651"/>
    </source>
</evidence>
<evidence type="ECO:0000256" key="7">
    <source>
        <dbReference type="SAM" id="Phobius"/>
    </source>
</evidence>
<evidence type="ECO:0000256" key="3">
    <source>
        <dbReference type="ARBA" id="ARBA00022475"/>
    </source>
</evidence>
<feature type="transmembrane region" description="Helical" evidence="7">
    <location>
        <begin position="367"/>
        <end position="386"/>
    </location>
</feature>
<keyword evidence="6 7" id="KW-0472">Membrane</keyword>
<reference evidence="10" key="1">
    <citation type="journal article" date="2019" name="Int. J. Syst. Evol. Microbiol.">
        <title>The Global Catalogue of Microorganisms (GCM) 10K type strain sequencing project: providing services to taxonomists for standard genome sequencing and annotation.</title>
        <authorList>
            <consortium name="The Broad Institute Genomics Platform"/>
            <consortium name="The Broad Institute Genome Sequencing Center for Infectious Disease"/>
            <person name="Wu L."/>
            <person name="Ma J."/>
        </authorList>
    </citation>
    <scope>NUCLEOTIDE SEQUENCE [LARGE SCALE GENOMIC DNA]</scope>
    <source>
        <strain evidence="10">PCU 266</strain>
    </source>
</reference>
<feature type="domain" description="Membrane transport protein MMPL" evidence="8">
    <location>
        <begin position="398"/>
        <end position="686"/>
    </location>
</feature>
<evidence type="ECO:0000256" key="5">
    <source>
        <dbReference type="ARBA" id="ARBA00022989"/>
    </source>
</evidence>
<dbReference type="PANTHER" id="PTHR33406">
    <property type="entry name" value="MEMBRANE PROTEIN MJ1562-RELATED"/>
    <property type="match status" value="1"/>
</dbReference>
<feature type="domain" description="Membrane transport protein MMPL" evidence="8">
    <location>
        <begin position="45"/>
        <end position="366"/>
    </location>
</feature>
<dbReference type="InterPro" id="IPR050545">
    <property type="entry name" value="Mycobact_MmpL"/>
</dbReference>
<feature type="transmembrane region" description="Helical" evidence="7">
    <location>
        <begin position="12"/>
        <end position="31"/>
    </location>
</feature>
<dbReference type="Pfam" id="PF03176">
    <property type="entry name" value="MMPL"/>
    <property type="match status" value="2"/>
</dbReference>
<evidence type="ECO:0000313" key="10">
    <source>
        <dbReference type="Proteomes" id="UP001596160"/>
    </source>
</evidence>
<feature type="transmembrane region" description="Helical" evidence="7">
    <location>
        <begin position="230"/>
        <end position="250"/>
    </location>
</feature>
<sequence length="694" mass="71441">MIATSRRARRLVPVVLLVVWLCIGGALGPYAGKLGEVATADQAAFLPSGAESTEVLAEQRAFQRDGRTPVVVVWTADGGGPLDADLRSAADRALASAAPVSGPGERPVPVLPSRDGEALQGVVLLDGDLGDRLPAALDRVREAAETVPGTVVELAGPAAAKADLSSAFAGIDGLLLGVALATVLVILLLVHRSVLLPLVIIAGAVLALALACAVVYALAARGIVRVDGQVQGILSILVIGAATDYALLLTARHQEELASGDSDRFTAVLAALRRSTGAIMASAATVALGLLALLLSDLTNNRALGPVGAIGIVCAVLSTLTFLPAALVLLGPAVHWPAGPRRAEDPESGRGVWHRVAALVDRAPRKVWSLTLAGLLVCAAFAPMLTSKGVPLEEIFVKEAPSVSAQQTLARHFPGGSGSPAVVVADAGGLARVTAAARETEGVAGAAVVTESGRPGDGEPRTVDGRVRVDVTLQDAPDTEAARDTVVRLRSALHSVPGADAIVGGPTAQQYDTLVTAERDRAIIVPVVLAVILVILIGLLRSLLLPVLLVATVGLNFLATLGVSALVFEHLLGFSGTDPSVPLYGFVFLVALGVDYNIFLLSRVREESLRHGVRRGVLRGLVTTGGVITSAGVVLAATFAALGVIPLAFLVQISFIVAFGVLLDTLVVRSLLVPALVRDIGRTVWWPGSLSYTR</sequence>
<keyword evidence="5 7" id="KW-1133">Transmembrane helix</keyword>
<feature type="transmembrane region" description="Helical" evidence="7">
    <location>
        <begin position="271"/>
        <end position="295"/>
    </location>
</feature>
<evidence type="ECO:0000256" key="2">
    <source>
        <dbReference type="ARBA" id="ARBA00010157"/>
    </source>
</evidence>
<dbReference type="InterPro" id="IPR004869">
    <property type="entry name" value="MMPL_dom"/>
</dbReference>
<feature type="transmembrane region" description="Helical" evidence="7">
    <location>
        <begin position="522"/>
        <end position="540"/>
    </location>
</feature>
<evidence type="ECO:0000313" key="9">
    <source>
        <dbReference type="EMBL" id="MFC5152216.1"/>
    </source>
</evidence>
<protein>
    <submittedName>
        <fullName evidence="9">MMPL family transporter</fullName>
    </submittedName>
</protein>
<dbReference type="RefSeq" id="WP_344477546.1">
    <property type="nucleotide sequence ID" value="NZ_BAAASB010000008.1"/>
</dbReference>
<feature type="transmembrane region" description="Helical" evidence="7">
    <location>
        <begin position="167"/>
        <end position="190"/>
    </location>
</feature>
<dbReference type="PANTHER" id="PTHR33406:SF6">
    <property type="entry name" value="MEMBRANE PROTEIN YDGH-RELATED"/>
    <property type="match status" value="1"/>
</dbReference>
<proteinExistence type="inferred from homology"/>
<evidence type="ECO:0000259" key="8">
    <source>
        <dbReference type="Pfam" id="PF03176"/>
    </source>
</evidence>
<dbReference type="EMBL" id="JBHSKP010000005">
    <property type="protein sequence ID" value="MFC5152216.1"/>
    <property type="molecule type" value="Genomic_DNA"/>
</dbReference>
<comment type="similarity">
    <text evidence="2">Belongs to the resistance-nodulation-cell division (RND) (TC 2.A.6) family. MmpL subfamily.</text>
</comment>
<keyword evidence="3" id="KW-1003">Cell membrane</keyword>
<feature type="transmembrane region" description="Helical" evidence="7">
    <location>
        <begin position="580"/>
        <end position="600"/>
    </location>
</feature>
<feature type="transmembrane region" description="Helical" evidence="7">
    <location>
        <begin position="621"/>
        <end position="643"/>
    </location>
</feature>
<keyword evidence="4 7" id="KW-0812">Transmembrane</keyword>
<evidence type="ECO:0000256" key="6">
    <source>
        <dbReference type="ARBA" id="ARBA00023136"/>
    </source>
</evidence>
<feature type="transmembrane region" description="Helical" evidence="7">
    <location>
        <begin position="195"/>
        <end position="218"/>
    </location>
</feature>
<accession>A0ABW0AER7</accession>
<dbReference type="Gene3D" id="1.20.1640.10">
    <property type="entry name" value="Multidrug efflux transporter AcrB transmembrane domain"/>
    <property type="match status" value="2"/>
</dbReference>
<evidence type="ECO:0000256" key="4">
    <source>
        <dbReference type="ARBA" id="ARBA00022692"/>
    </source>
</evidence>
<comment type="subcellular location">
    <subcellularLocation>
        <location evidence="1">Cell membrane</location>
        <topology evidence="1">Multi-pass membrane protein</topology>
    </subcellularLocation>
</comment>
<comment type="caution">
    <text evidence="9">The sequence shown here is derived from an EMBL/GenBank/DDBJ whole genome shotgun (WGS) entry which is preliminary data.</text>
</comment>
<organism evidence="9 10">
    <name type="scientific">Streptomyces amakusaensis</name>
    <dbReference type="NCBI Taxonomy" id="67271"/>
    <lineage>
        <taxon>Bacteria</taxon>
        <taxon>Bacillati</taxon>
        <taxon>Actinomycetota</taxon>
        <taxon>Actinomycetes</taxon>
        <taxon>Kitasatosporales</taxon>
        <taxon>Streptomycetaceae</taxon>
        <taxon>Streptomyces</taxon>
    </lineage>
</organism>
<feature type="transmembrane region" description="Helical" evidence="7">
    <location>
        <begin position="547"/>
        <end position="568"/>
    </location>
</feature>
<keyword evidence="10" id="KW-1185">Reference proteome</keyword>
<dbReference type="SUPFAM" id="SSF82866">
    <property type="entry name" value="Multidrug efflux transporter AcrB transmembrane domain"/>
    <property type="match status" value="2"/>
</dbReference>
<feature type="transmembrane region" description="Helical" evidence="7">
    <location>
        <begin position="649"/>
        <end position="672"/>
    </location>
</feature>
<name>A0ABW0AER7_9ACTN</name>
<dbReference type="Proteomes" id="UP001596160">
    <property type="component" value="Unassembled WGS sequence"/>
</dbReference>